<sequence length="72" mass="8202">MAEHTSLIGPPTRPSNVKPKGRKKLNHDSSWRCVKRMRKVDVCRKNRTFPNFTDFEIVAGKTNWNSTGTGDT</sequence>
<proteinExistence type="predicted"/>
<dbReference type="EMBL" id="QGKX02000088">
    <property type="protein sequence ID" value="KAF3584227.1"/>
    <property type="molecule type" value="Genomic_DNA"/>
</dbReference>
<protein>
    <submittedName>
        <fullName evidence="2">Uncharacterized protein</fullName>
    </submittedName>
</protein>
<name>A0A8S9RTY4_BRACR</name>
<reference evidence="2" key="1">
    <citation type="submission" date="2019-12" db="EMBL/GenBank/DDBJ databases">
        <title>Genome sequencing and annotation of Brassica cretica.</title>
        <authorList>
            <person name="Studholme D.J."/>
            <person name="Sarris P."/>
        </authorList>
    </citation>
    <scope>NUCLEOTIDE SEQUENCE</scope>
    <source>
        <strain evidence="2">PFS-109/04</strain>
        <tissue evidence="2">Leaf</tissue>
    </source>
</reference>
<accession>A0A8S9RTY4</accession>
<comment type="caution">
    <text evidence="2">The sequence shown here is derived from an EMBL/GenBank/DDBJ whole genome shotgun (WGS) entry which is preliminary data.</text>
</comment>
<feature type="region of interest" description="Disordered" evidence="1">
    <location>
        <begin position="1"/>
        <end position="26"/>
    </location>
</feature>
<organism evidence="2 3">
    <name type="scientific">Brassica cretica</name>
    <name type="common">Mustard</name>
    <dbReference type="NCBI Taxonomy" id="69181"/>
    <lineage>
        <taxon>Eukaryota</taxon>
        <taxon>Viridiplantae</taxon>
        <taxon>Streptophyta</taxon>
        <taxon>Embryophyta</taxon>
        <taxon>Tracheophyta</taxon>
        <taxon>Spermatophyta</taxon>
        <taxon>Magnoliopsida</taxon>
        <taxon>eudicotyledons</taxon>
        <taxon>Gunneridae</taxon>
        <taxon>Pentapetalae</taxon>
        <taxon>rosids</taxon>
        <taxon>malvids</taxon>
        <taxon>Brassicales</taxon>
        <taxon>Brassicaceae</taxon>
        <taxon>Brassiceae</taxon>
        <taxon>Brassica</taxon>
    </lineage>
</organism>
<evidence type="ECO:0000313" key="3">
    <source>
        <dbReference type="Proteomes" id="UP000712600"/>
    </source>
</evidence>
<gene>
    <name evidence="2" type="ORF">F2Q69_00027703</name>
</gene>
<evidence type="ECO:0000313" key="2">
    <source>
        <dbReference type="EMBL" id="KAF3584227.1"/>
    </source>
</evidence>
<dbReference type="AlphaFoldDB" id="A0A8S9RTY4"/>
<dbReference type="Proteomes" id="UP000712600">
    <property type="component" value="Unassembled WGS sequence"/>
</dbReference>
<evidence type="ECO:0000256" key="1">
    <source>
        <dbReference type="SAM" id="MobiDB-lite"/>
    </source>
</evidence>